<dbReference type="AlphaFoldDB" id="A0A646I6B9"/>
<comment type="caution">
    <text evidence="2">The sequence shown here is derived from an EMBL/GenBank/DDBJ whole genome shotgun (WGS) entry which is preliminary data.</text>
</comment>
<feature type="domain" description="YopA central" evidence="1">
    <location>
        <begin position="105"/>
        <end position="244"/>
    </location>
</feature>
<name>A0A646I6B9_9ACTN</name>
<protein>
    <recommendedName>
        <fullName evidence="1">YopA central domain-containing protein</fullName>
    </recommendedName>
</protein>
<dbReference type="Pfam" id="PF26308">
    <property type="entry name" value="YopA_M"/>
    <property type="match status" value="1"/>
</dbReference>
<sequence length="451" mass="50156">MPASSAWLDADLPLSPVYPFNDPGAPITLYEGPVGGVGELKLPGVVQYDCSPKLGISWRLRTEKHVPFQMETDTLLLSDRGIELPVLSTRAVNGWSNGTSFGDPTVSLSRVVAHWFNLPRWRGSAHLSSHNSEGAPQCIPAGRSVYQVDGWRITLDVRPDHNSVLSDVRQADVYVMTHVMEIRRLNGTAFTVTEVKSVLSALHVGLSFALGRWVAPALPVGQDDQGDDVWGEWGPLFCDPARNVSSGWWYPEDQVALGDLLTCLLPAFRDRRRKQSLRLQMQYAITALADRGFVEQRIMIGAAGLEHLMWQSLKLTGRLTETEYNNTRVWPAHRKLRTVLADAKINLKVKAESLPAAAKFAAEQQASGGQVVDGADIVTRVRNRLVHPKEEQESVYRIKGLVTDTWLLTRHYLALLILHSIGYRSSYQDLSRTDGWVGETMPAPWATGQHQ</sequence>
<evidence type="ECO:0000313" key="2">
    <source>
        <dbReference type="EMBL" id="MQS05926.1"/>
    </source>
</evidence>
<dbReference type="RefSeq" id="WP_173019464.1">
    <property type="nucleotide sequence ID" value="NZ_VJYJ02000017.1"/>
</dbReference>
<proteinExistence type="predicted"/>
<gene>
    <name evidence="2" type="ORF">FNX48_001625</name>
</gene>
<organism evidence="2">
    <name type="scientific">Streptomyces alkaliphilus</name>
    <dbReference type="NCBI Taxonomy" id="1472722"/>
    <lineage>
        <taxon>Bacteria</taxon>
        <taxon>Bacillati</taxon>
        <taxon>Actinomycetota</taxon>
        <taxon>Actinomycetes</taxon>
        <taxon>Kitasatosporales</taxon>
        <taxon>Streptomycetaceae</taxon>
        <taxon>Streptomyces</taxon>
    </lineage>
</organism>
<dbReference type="EMBL" id="VJYJ02000017">
    <property type="protein sequence ID" value="MQS05926.1"/>
    <property type="molecule type" value="Genomic_DNA"/>
</dbReference>
<reference evidence="2" key="1">
    <citation type="submission" date="2019-10" db="EMBL/GenBank/DDBJ databases">
        <title>Streptomyces sp. nov., a novel actinobacterium isolated from alkaline environment.</title>
        <authorList>
            <person name="Golinska P."/>
        </authorList>
    </citation>
    <scope>NUCLEOTIDE SEQUENCE</scope>
    <source>
        <strain evidence="2">IF17</strain>
    </source>
</reference>
<evidence type="ECO:0000259" key="1">
    <source>
        <dbReference type="Pfam" id="PF26308"/>
    </source>
</evidence>
<accession>A0A646I6B9</accession>
<dbReference type="InterPro" id="IPR058684">
    <property type="entry name" value="YopA_M"/>
</dbReference>
<dbReference type="Proteomes" id="UP000315516">
    <property type="component" value="Unassembled WGS sequence"/>
</dbReference>